<feature type="transmembrane region" description="Helical" evidence="1">
    <location>
        <begin position="194"/>
        <end position="211"/>
    </location>
</feature>
<proteinExistence type="predicted"/>
<feature type="transmembrane region" description="Helical" evidence="1">
    <location>
        <begin position="223"/>
        <end position="245"/>
    </location>
</feature>
<dbReference type="OrthoDB" id="5732848at2"/>
<dbReference type="EMBL" id="CP014143">
    <property type="protein sequence ID" value="AOS98066.1"/>
    <property type="molecule type" value="Genomic_DNA"/>
</dbReference>
<keyword evidence="3" id="KW-1185">Reference proteome</keyword>
<feature type="transmembrane region" description="Helical" evidence="1">
    <location>
        <begin position="35"/>
        <end position="55"/>
    </location>
</feature>
<keyword evidence="1" id="KW-0472">Membrane</keyword>
<dbReference type="PATRIC" id="fig|1769779.3.peg.2661"/>
<sequence length="248" mass="27595">MNHYLSFLGILLLCLITWTLPRWKIFREKVHPPILSVSAGVGISYVFLVLLPKLAEIQSAIDLDADTDALLPAGLHVYLAALTGFVIFLLVAKKDLSEDRLGIGQKPSSTTLLVASVFGLYNAQIGFLLGDWPFASLLGYFGLTFAFGMHFIGINYHLWMHYPKRYRRYFRSIFSLSLLLGWLASFLSDQLGPAFKFSTLFVVGGIIITAIREEIPPKEAANIPYFLLSVAATSLFIVSTEMLLARGQ</sequence>
<protein>
    <recommendedName>
        <fullName evidence="4">ZIP Zinc transporter</fullName>
    </recommendedName>
</protein>
<evidence type="ECO:0000313" key="3">
    <source>
        <dbReference type="Proteomes" id="UP000095672"/>
    </source>
</evidence>
<dbReference type="KEGG" id="micc:AUP74_02670"/>
<name>A0A1C9WA84_9GAMM</name>
<dbReference type="Proteomes" id="UP000095672">
    <property type="component" value="Chromosome"/>
</dbReference>
<feature type="transmembrane region" description="Helical" evidence="1">
    <location>
        <begin position="6"/>
        <end position="23"/>
    </location>
</feature>
<reference evidence="3" key="1">
    <citation type="submission" date="2016-01" db="EMBL/GenBank/DDBJ databases">
        <title>Complete genome sequence of Microbulbifer sp. CCB-MM1, a halophile isolated from Matang Mangrove Forest, Perak.</title>
        <authorList>
            <person name="Moh T.H."/>
            <person name="Dinesh B."/>
            <person name="Lau N.-S."/>
            <person name="Go F."/>
            <person name="Alexander Chong S.-C."/>
        </authorList>
    </citation>
    <scope>NUCLEOTIDE SEQUENCE [LARGE SCALE GENOMIC DNA]</scope>
    <source>
        <strain evidence="3">CCB-MM1</strain>
    </source>
</reference>
<feature type="transmembrane region" description="Helical" evidence="1">
    <location>
        <begin position="169"/>
        <end position="188"/>
    </location>
</feature>
<keyword evidence="1" id="KW-0812">Transmembrane</keyword>
<dbReference type="RefSeq" id="WP_069947986.1">
    <property type="nucleotide sequence ID" value="NZ_CP014143.1"/>
</dbReference>
<feature type="transmembrane region" description="Helical" evidence="1">
    <location>
        <begin position="135"/>
        <end position="157"/>
    </location>
</feature>
<feature type="transmembrane region" description="Helical" evidence="1">
    <location>
        <begin position="112"/>
        <end position="129"/>
    </location>
</feature>
<dbReference type="AlphaFoldDB" id="A0A1C9WA84"/>
<gene>
    <name evidence="2" type="ORF">AUP74_02670</name>
</gene>
<feature type="transmembrane region" description="Helical" evidence="1">
    <location>
        <begin position="75"/>
        <end position="92"/>
    </location>
</feature>
<accession>A0A1C9WA84</accession>
<keyword evidence="1" id="KW-1133">Transmembrane helix</keyword>
<evidence type="ECO:0000313" key="2">
    <source>
        <dbReference type="EMBL" id="AOS98066.1"/>
    </source>
</evidence>
<evidence type="ECO:0000256" key="1">
    <source>
        <dbReference type="SAM" id="Phobius"/>
    </source>
</evidence>
<organism evidence="2 3">
    <name type="scientific">Microbulbifer aggregans</name>
    <dbReference type="NCBI Taxonomy" id="1769779"/>
    <lineage>
        <taxon>Bacteria</taxon>
        <taxon>Pseudomonadati</taxon>
        <taxon>Pseudomonadota</taxon>
        <taxon>Gammaproteobacteria</taxon>
        <taxon>Cellvibrionales</taxon>
        <taxon>Microbulbiferaceae</taxon>
        <taxon>Microbulbifer</taxon>
    </lineage>
</organism>
<evidence type="ECO:0008006" key="4">
    <source>
        <dbReference type="Google" id="ProtNLM"/>
    </source>
</evidence>